<feature type="transmembrane region" description="Helical" evidence="5">
    <location>
        <begin position="64"/>
        <end position="82"/>
    </location>
</feature>
<feature type="transmembrane region" description="Helical" evidence="5">
    <location>
        <begin position="163"/>
        <end position="186"/>
    </location>
</feature>
<reference evidence="7" key="1">
    <citation type="journal article" date="2021" name="Proc. Natl. Acad. Sci. U.S.A.">
        <title>Global biogeography of chemosynthetic symbionts reveals both localized and globally distributed symbiont groups. .</title>
        <authorList>
            <person name="Osvatic J.T."/>
            <person name="Wilkins L.G.E."/>
            <person name="Leibrecht L."/>
            <person name="Leray M."/>
            <person name="Zauner S."/>
            <person name="Polzin J."/>
            <person name="Camacho Y."/>
            <person name="Gros O."/>
            <person name="van Gils J.A."/>
            <person name="Eisen J.A."/>
            <person name="Petersen J.M."/>
            <person name="Yuen B."/>
        </authorList>
    </citation>
    <scope>NUCLEOTIDE SEQUENCE</scope>
    <source>
        <strain evidence="7">MAGL173</strain>
    </source>
</reference>
<dbReference type="PANTHER" id="PTHR22911:SF6">
    <property type="entry name" value="SOLUTE CARRIER FAMILY 35 MEMBER G1"/>
    <property type="match status" value="1"/>
</dbReference>
<dbReference type="Proteomes" id="UP000886687">
    <property type="component" value="Unassembled WGS sequence"/>
</dbReference>
<dbReference type="SUPFAM" id="SSF103481">
    <property type="entry name" value="Multidrug resistance efflux transporter EmrE"/>
    <property type="match status" value="2"/>
</dbReference>
<accession>A0A9E4K9B8</accession>
<protein>
    <submittedName>
        <fullName evidence="7">DMT family transporter</fullName>
    </submittedName>
</protein>
<evidence type="ECO:0000259" key="6">
    <source>
        <dbReference type="Pfam" id="PF00892"/>
    </source>
</evidence>
<evidence type="ECO:0000256" key="5">
    <source>
        <dbReference type="SAM" id="Phobius"/>
    </source>
</evidence>
<feature type="transmembrane region" description="Helical" evidence="5">
    <location>
        <begin position="198"/>
        <end position="219"/>
    </location>
</feature>
<feature type="transmembrane region" description="Helical" evidence="5">
    <location>
        <begin position="112"/>
        <end position="128"/>
    </location>
</feature>
<dbReference type="Pfam" id="PF00892">
    <property type="entry name" value="EamA"/>
    <property type="match status" value="2"/>
</dbReference>
<dbReference type="InterPro" id="IPR000620">
    <property type="entry name" value="EamA_dom"/>
</dbReference>
<feature type="transmembrane region" description="Helical" evidence="5">
    <location>
        <begin position="24"/>
        <end position="43"/>
    </location>
</feature>
<evidence type="ECO:0000313" key="7">
    <source>
        <dbReference type="EMBL" id="MCG7941171.1"/>
    </source>
</evidence>
<evidence type="ECO:0000256" key="4">
    <source>
        <dbReference type="ARBA" id="ARBA00023136"/>
    </source>
</evidence>
<dbReference type="InterPro" id="IPR037185">
    <property type="entry name" value="EmrE-like"/>
</dbReference>
<dbReference type="AlphaFoldDB" id="A0A9E4K9B8"/>
<comment type="subcellular location">
    <subcellularLocation>
        <location evidence="1">Membrane</location>
        <topology evidence="1">Multi-pass membrane protein</topology>
    </subcellularLocation>
</comment>
<evidence type="ECO:0000256" key="1">
    <source>
        <dbReference type="ARBA" id="ARBA00004141"/>
    </source>
</evidence>
<evidence type="ECO:0000256" key="2">
    <source>
        <dbReference type="ARBA" id="ARBA00022692"/>
    </source>
</evidence>
<proteinExistence type="predicted"/>
<feature type="transmembrane region" description="Helical" evidence="5">
    <location>
        <begin position="134"/>
        <end position="151"/>
    </location>
</feature>
<feature type="transmembrane region" description="Helical" evidence="5">
    <location>
        <begin position="254"/>
        <end position="272"/>
    </location>
</feature>
<gene>
    <name evidence="7" type="ORF">JAZ04_20250</name>
</gene>
<dbReference type="EMBL" id="JAEPDI010000023">
    <property type="protein sequence ID" value="MCG7941171.1"/>
    <property type="molecule type" value="Genomic_DNA"/>
</dbReference>
<dbReference type="GO" id="GO:0016020">
    <property type="term" value="C:membrane"/>
    <property type="evidence" value="ECO:0007669"/>
    <property type="project" value="UniProtKB-SubCell"/>
</dbReference>
<name>A0A9E4K9B8_9GAMM</name>
<comment type="caution">
    <text evidence="7">The sequence shown here is derived from an EMBL/GenBank/DDBJ whole genome shotgun (WGS) entry which is preliminary data.</text>
</comment>
<dbReference type="PANTHER" id="PTHR22911">
    <property type="entry name" value="ACYL-MALONYL CONDENSING ENZYME-RELATED"/>
    <property type="match status" value="1"/>
</dbReference>
<evidence type="ECO:0000313" key="8">
    <source>
        <dbReference type="Proteomes" id="UP000886687"/>
    </source>
</evidence>
<keyword evidence="4 5" id="KW-0472">Membrane</keyword>
<evidence type="ECO:0000256" key="3">
    <source>
        <dbReference type="ARBA" id="ARBA00022989"/>
    </source>
</evidence>
<sequence length="280" mass="30015">MTISMGCFAIEDTFLKTVTQTMSIGQLLIVFGLGGALIFTGMAHFGGQRIFTKECFSRPMLTRILFEIIGRLFYVLALAYTTLSATTVILQAAPIFVVLGAALLFDEKVGWQRWTAIFIGLLGVVVIIRPGSESFSILSLFAVAGMLGFAGRDLASRAAPPTLGISILGFYGFVSIVIAGLLFSAWQNTPFITPDFSTSLYLLGAILFGVIAYSGLMKAMRTGDVSAVTPFRYTRLLFGVSLGVLLFGEPLGTPVVVGCCLIVISGMVILWSDKSQRSVA</sequence>
<keyword evidence="2 5" id="KW-0812">Transmembrane</keyword>
<organism evidence="7 8">
    <name type="scientific">Candidatus Thiodiazotropha lotti</name>
    <dbReference type="NCBI Taxonomy" id="2792787"/>
    <lineage>
        <taxon>Bacteria</taxon>
        <taxon>Pseudomonadati</taxon>
        <taxon>Pseudomonadota</taxon>
        <taxon>Gammaproteobacteria</taxon>
        <taxon>Chromatiales</taxon>
        <taxon>Sedimenticolaceae</taxon>
        <taxon>Candidatus Thiodiazotropha</taxon>
    </lineage>
</organism>
<dbReference type="Gene3D" id="1.10.3730.20">
    <property type="match status" value="2"/>
</dbReference>
<keyword evidence="3 5" id="KW-1133">Transmembrane helix</keyword>
<feature type="domain" description="EamA" evidence="6">
    <location>
        <begin position="3"/>
        <end position="128"/>
    </location>
</feature>
<feature type="domain" description="EamA" evidence="6">
    <location>
        <begin position="140"/>
        <end position="270"/>
    </location>
</feature>